<proteinExistence type="predicted"/>
<evidence type="ECO:0000313" key="1">
    <source>
        <dbReference type="EMBL" id="GEL16710.1"/>
    </source>
</evidence>
<organism evidence="1 2">
    <name type="scientific">Pseudonocardia asaccharolytica DSM 44247 = NBRC 16224</name>
    <dbReference type="NCBI Taxonomy" id="1123024"/>
    <lineage>
        <taxon>Bacteria</taxon>
        <taxon>Bacillati</taxon>
        <taxon>Actinomycetota</taxon>
        <taxon>Actinomycetes</taxon>
        <taxon>Pseudonocardiales</taxon>
        <taxon>Pseudonocardiaceae</taxon>
        <taxon>Pseudonocardia</taxon>
    </lineage>
</organism>
<dbReference type="AlphaFoldDB" id="A0A511CVV7"/>
<evidence type="ECO:0000313" key="2">
    <source>
        <dbReference type="Proteomes" id="UP000321328"/>
    </source>
</evidence>
<dbReference type="Proteomes" id="UP000321328">
    <property type="component" value="Unassembled WGS sequence"/>
</dbReference>
<reference evidence="1 2" key="1">
    <citation type="submission" date="2019-07" db="EMBL/GenBank/DDBJ databases">
        <title>Whole genome shotgun sequence of Pseudonocardia asaccharolytica NBRC 16224.</title>
        <authorList>
            <person name="Hosoyama A."/>
            <person name="Uohara A."/>
            <person name="Ohji S."/>
            <person name="Ichikawa N."/>
        </authorList>
    </citation>
    <scope>NUCLEOTIDE SEQUENCE [LARGE SCALE GENOMIC DNA]</scope>
    <source>
        <strain evidence="1 2">NBRC 16224</strain>
    </source>
</reference>
<dbReference type="EMBL" id="BJVI01000003">
    <property type="protein sequence ID" value="GEL16710.1"/>
    <property type="molecule type" value="Genomic_DNA"/>
</dbReference>
<sequence>MRTTALRLLAGGVATAGLLVVGAGVASADPSCLQQSVTGVVADPLAAITGVLGDPLAAAQADLACVQQVLGH</sequence>
<dbReference type="RefSeq" id="WP_147200904.1">
    <property type="nucleotide sequence ID" value="NZ_AUII01000007.1"/>
</dbReference>
<protein>
    <submittedName>
        <fullName evidence="1">Uncharacterized protein</fullName>
    </submittedName>
</protein>
<keyword evidence="2" id="KW-1185">Reference proteome</keyword>
<comment type="caution">
    <text evidence="1">The sequence shown here is derived from an EMBL/GenBank/DDBJ whole genome shotgun (WGS) entry which is preliminary data.</text>
</comment>
<gene>
    <name evidence="1" type="ORF">PA7_05470</name>
</gene>
<accession>A0A511CVV7</accession>
<name>A0A511CVV7_9PSEU</name>